<proteinExistence type="predicted"/>
<keyword evidence="3" id="KW-0067">ATP-binding</keyword>
<dbReference type="Pfam" id="PF17289">
    <property type="entry name" value="Terminase_6C"/>
    <property type="match status" value="1"/>
</dbReference>
<dbReference type="Gene3D" id="3.40.50.300">
    <property type="entry name" value="P-loop containing nucleotide triphosphate hydrolases"/>
    <property type="match status" value="1"/>
</dbReference>
<accession>A0A6J5MCY2</accession>
<dbReference type="PANTHER" id="PTHR39184:SF1">
    <property type="entry name" value="PBSX PHAGE TERMINASE LARGE SUBUNIT"/>
    <property type="match status" value="1"/>
</dbReference>
<gene>
    <name evidence="7" type="ORF">UFOVP451_53</name>
</gene>
<feature type="domain" description="Terminase large subunit gp17-like C-terminal" evidence="6">
    <location>
        <begin position="284"/>
        <end position="444"/>
    </location>
</feature>
<dbReference type="InterPro" id="IPR027417">
    <property type="entry name" value="P-loop_NTPase"/>
</dbReference>
<organism evidence="7">
    <name type="scientific">uncultured Caudovirales phage</name>
    <dbReference type="NCBI Taxonomy" id="2100421"/>
    <lineage>
        <taxon>Viruses</taxon>
        <taxon>Duplodnaviria</taxon>
        <taxon>Heunggongvirae</taxon>
        <taxon>Uroviricota</taxon>
        <taxon>Caudoviricetes</taxon>
        <taxon>Peduoviridae</taxon>
        <taxon>Maltschvirus</taxon>
        <taxon>Maltschvirus maltsch</taxon>
    </lineage>
</organism>
<name>A0A6J5MCY2_9CAUD</name>
<evidence type="ECO:0000259" key="6">
    <source>
        <dbReference type="Pfam" id="PF17289"/>
    </source>
</evidence>
<dbReference type="InterPro" id="IPR052380">
    <property type="entry name" value="Viral_DNA_packaging_terminase"/>
</dbReference>
<evidence type="ECO:0000259" key="5">
    <source>
        <dbReference type="Pfam" id="PF04466"/>
    </source>
</evidence>
<keyword evidence="4" id="KW-0231">Viral genome packaging</keyword>
<evidence type="ECO:0000256" key="1">
    <source>
        <dbReference type="ARBA" id="ARBA00022612"/>
    </source>
</evidence>
<keyword evidence="1" id="KW-1188">Viral release from host cell</keyword>
<dbReference type="InterPro" id="IPR035412">
    <property type="entry name" value="Terminase_L_N"/>
</dbReference>
<protein>
    <submittedName>
        <fullName evidence="7">Phage_term_2, phage terminase, large subunit, PBSX family</fullName>
    </submittedName>
</protein>
<feature type="domain" description="Phage terminase large subunit N-terminal" evidence="5">
    <location>
        <begin position="57"/>
        <end position="219"/>
    </location>
</feature>
<dbReference type="Gene3D" id="3.30.420.280">
    <property type="match status" value="1"/>
</dbReference>
<dbReference type="PANTHER" id="PTHR39184">
    <property type="match status" value="1"/>
</dbReference>
<sequence>MLCQHCKTTNVQKPDNQHPAYLQCPNCNAIELTYSPQAYQEKAHQLPNQDTLQIVGFFGGYGSGKSKTSLQEIFLRALENPKGTGLLTAPTLQQLKRTTLKTFFGEVCPPPLIERYNKADGEIVLANGFVFYTIPSDDEEKLRSINAGLVHMEEASGIKRSIYDQLLTRIRDPFVKNKLFAVCSNPDLGWIKEIFVDNEKRKNPLHPEHGDFNQHITTFIWETKLNTYLPPDFIEINSKGKPEWWVRRYLLGSFEHSEGMVYPNFADTITTPFEIPQSWERFVALDHGLRNPTAVPFGAIDPDTGITYIYDEYYEPNRTVPEHAKHIKPKVEAIPLGRLRFMVIDPSARNKSDPINGKSVQALYAEYGLFFTEGNNSIDAGLLKVNSYINNGKLKVFNTCVSTIKEGLNYKFPEVTMDNEKNLDEKPLKRNDHMMDALRYALMRLPDDADLLKNTAQVPPKRFIREEDDDFVEKTGDFLSYI</sequence>
<keyword evidence="2" id="KW-0547">Nucleotide-binding</keyword>
<evidence type="ECO:0000313" key="7">
    <source>
        <dbReference type="EMBL" id="CAB4142826.1"/>
    </source>
</evidence>
<dbReference type="Pfam" id="PF04466">
    <property type="entry name" value="Terminase_3"/>
    <property type="match status" value="1"/>
</dbReference>
<evidence type="ECO:0000256" key="2">
    <source>
        <dbReference type="ARBA" id="ARBA00022741"/>
    </source>
</evidence>
<dbReference type="InterPro" id="IPR035421">
    <property type="entry name" value="Terminase_6C"/>
</dbReference>
<evidence type="ECO:0000256" key="4">
    <source>
        <dbReference type="ARBA" id="ARBA00023219"/>
    </source>
</evidence>
<evidence type="ECO:0000256" key="3">
    <source>
        <dbReference type="ARBA" id="ARBA00022840"/>
    </source>
</evidence>
<reference evidence="7" key="1">
    <citation type="submission" date="2020-04" db="EMBL/GenBank/DDBJ databases">
        <authorList>
            <person name="Chiriac C."/>
            <person name="Salcher M."/>
            <person name="Ghai R."/>
            <person name="Kavagutti S V."/>
        </authorList>
    </citation>
    <scope>NUCLEOTIDE SEQUENCE</scope>
</reference>
<dbReference type="GO" id="GO:0005524">
    <property type="term" value="F:ATP binding"/>
    <property type="evidence" value="ECO:0007669"/>
    <property type="project" value="UniProtKB-KW"/>
</dbReference>
<dbReference type="EMBL" id="LR796409">
    <property type="protein sequence ID" value="CAB4142826.1"/>
    <property type="molecule type" value="Genomic_DNA"/>
</dbReference>